<sequence length="448" mass="50336">MAHISVPKKIEKQFRGLLSQGSFYIISNVAAIDIRSKSYVYRHQNYMLQFKEDTKVHLLHSRGADIPTLLFDFCPFDQLPQKAIDSKPLLDVIGVICDVGPYDYASQTSQHKFQKIEIRNLEEQTQELVLWGQHGESFDEETVLKKSQEGIIIAIFAGVTATLQRFTGMIQGSSSSATQLYLDLDIPEVQKYRTSYQWKCPTLQKHLPQVKQVSPLEVAGKLYTIEEISNLPTSSFQGGATFSIIAKVASIIPSVKWYYKACKRCGKGYNNMTDTPTCGCQFPVPCPMYKLPLTLTDNSGSLDATAFARAAEDLVERHADHVSMSMKIEAIDHVLTPDKAIGKEKLFYIGMNTDSSAKYPINYVLKKSFFVNNTESTPVPRAPKSGEDTTTNDNTLATHKPMSISIKENENRINAKRRIDFTESDADKSNSSKEPEESTTKKNKHEYV</sequence>
<feature type="region of interest" description="Disordered" evidence="1">
    <location>
        <begin position="375"/>
        <end position="448"/>
    </location>
</feature>
<reference evidence="3" key="1">
    <citation type="journal article" date="2013" name="Nature">
        <title>Draft genome of the wheat A-genome progenitor Triticum urartu.</title>
        <authorList>
            <person name="Ling H.Q."/>
            <person name="Zhao S."/>
            <person name="Liu D."/>
            <person name="Wang J."/>
            <person name="Sun H."/>
            <person name="Zhang C."/>
            <person name="Fan H."/>
            <person name="Li D."/>
            <person name="Dong L."/>
            <person name="Tao Y."/>
            <person name="Gao C."/>
            <person name="Wu H."/>
            <person name="Li Y."/>
            <person name="Cui Y."/>
            <person name="Guo X."/>
            <person name="Zheng S."/>
            <person name="Wang B."/>
            <person name="Yu K."/>
            <person name="Liang Q."/>
            <person name="Yang W."/>
            <person name="Lou X."/>
            <person name="Chen J."/>
            <person name="Feng M."/>
            <person name="Jian J."/>
            <person name="Zhang X."/>
            <person name="Luo G."/>
            <person name="Jiang Y."/>
            <person name="Liu J."/>
            <person name="Wang Z."/>
            <person name="Sha Y."/>
            <person name="Zhang B."/>
            <person name="Wu H."/>
            <person name="Tang D."/>
            <person name="Shen Q."/>
            <person name="Xue P."/>
            <person name="Zou S."/>
            <person name="Wang X."/>
            <person name="Liu X."/>
            <person name="Wang F."/>
            <person name="Yang Y."/>
            <person name="An X."/>
            <person name="Dong Z."/>
            <person name="Zhang K."/>
            <person name="Zhang X."/>
            <person name="Luo M.C."/>
            <person name="Dvorak J."/>
            <person name="Tong Y."/>
            <person name="Wang J."/>
            <person name="Yang H."/>
            <person name="Li Z."/>
            <person name="Wang D."/>
            <person name="Zhang A."/>
            <person name="Wang J."/>
        </authorList>
    </citation>
    <scope>NUCLEOTIDE SEQUENCE</scope>
    <source>
        <strain evidence="3">cv. G1812</strain>
    </source>
</reference>
<feature type="compositionally biased region" description="Basic and acidic residues" evidence="1">
    <location>
        <begin position="407"/>
        <end position="448"/>
    </location>
</feature>
<dbReference type="PANTHER" id="PTHR47165">
    <property type="entry name" value="OS03G0429900 PROTEIN"/>
    <property type="match status" value="1"/>
</dbReference>
<organism evidence="2 3">
    <name type="scientific">Triticum urartu</name>
    <name type="common">Red wild einkorn</name>
    <name type="synonym">Crithodium urartu</name>
    <dbReference type="NCBI Taxonomy" id="4572"/>
    <lineage>
        <taxon>Eukaryota</taxon>
        <taxon>Viridiplantae</taxon>
        <taxon>Streptophyta</taxon>
        <taxon>Embryophyta</taxon>
        <taxon>Tracheophyta</taxon>
        <taxon>Spermatophyta</taxon>
        <taxon>Magnoliopsida</taxon>
        <taxon>Liliopsida</taxon>
        <taxon>Poales</taxon>
        <taxon>Poaceae</taxon>
        <taxon>BOP clade</taxon>
        <taxon>Pooideae</taxon>
        <taxon>Triticodae</taxon>
        <taxon>Triticeae</taxon>
        <taxon>Triticinae</taxon>
        <taxon>Triticum</taxon>
    </lineage>
</organism>
<evidence type="ECO:0000313" key="3">
    <source>
        <dbReference type="Proteomes" id="UP000015106"/>
    </source>
</evidence>
<reference evidence="2" key="2">
    <citation type="submission" date="2018-03" db="EMBL/GenBank/DDBJ databases">
        <title>The Triticum urartu genome reveals the dynamic nature of wheat genome evolution.</title>
        <authorList>
            <person name="Ling H."/>
            <person name="Ma B."/>
            <person name="Shi X."/>
            <person name="Liu H."/>
            <person name="Dong L."/>
            <person name="Sun H."/>
            <person name="Cao Y."/>
            <person name="Gao Q."/>
            <person name="Zheng S."/>
            <person name="Li Y."/>
            <person name="Yu Y."/>
            <person name="Du H."/>
            <person name="Qi M."/>
            <person name="Li Y."/>
            <person name="Yu H."/>
            <person name="Cui Y."/>
            <person name="Wang N."/>
            <person name="Chen C."/>
            <person name="Wu H."/>
            <person name="Zhao Y."/>
            <person name="Zhang J."/>
            <person name="Li Y."/>
            <person name="Zhou W."/>
            <person name="Zhang B."/>
            <person name="Hu W."/>
            <person name="Eijk M."/>
            <person name="Tang J."/>
            <person name="Witsenboer H."/>
            <person name="Zhao S."/>
            <person name="Li Z."/>
            <person name="Zhang A."/>
            <person name="Wang D."/>
            <person name="Liang C."/>
        </authorList>
    </citation>
    <scope>NUCLEOTIDE SEQUENCE [LARGE SCALE GENOMIC DNA]</scope>
    <source>
        <strain evidence="2">cv. G1812</strain>
    </source>
</reference>
<dbReference type="Gene3D" id="2.40.50.140">
    <property type="entry name" value="Nucleic acid-binding proteins"/>
    <property type="match status" value="2"/>
</dbReference>
<keyword evidence="3" id="KW-1185">Reference proteome</keyword>
<dbReference type="SUPFAM" id="SSF50249">
    <property type="entry name" value="Nucleic acid-binding proteins"/>
    <property type="match status" value="2"/>
</dbReference>
<dbReference type="InterPro" id="IPR012340">
    <property type="entry name" value="NA-bd_OB-fold"/>
</dbReference>
<dbReference type="AlphaFoldDB" id="A0A8R7JY65"/>
<evidence type="ECO:0000256" key="1">
    <source>
        <dbReference type="SAM" id="MobiDB-lite"/>
    </source>
</evidence>
<dbReference type="PANTHER" id="PTHR47165:SF4">
    <property type="entry name" value="OS03G0429900 PROTEIN"/>
    <property type="match status" value="1"/>
</dbReference>
<name>A0A8R7JY65_TRIUA</name>
<feature type="compositionally biased region" description="Polar residues" evidence="1">
    <location>
        <begin position="388"/>
        <end position="397"/>
    </location>
</feature>
<evidence type="ECO:0008006" key="4">
    <source>
        <dbReference type="Google" id="ProtNLM"/>
    </source>
</evidence>
<dbReference type="CDD" id="cd04481">
    <property type="entry name" value="RPA1_DBD_B_like"/>
    <property type="match status" value="1"/>
</dbReference>
<reference evidence="2" key="3">
    <citation type="submission" date="2022-06" db="UniProtKB">
        <authorList>
            <consortium name="EnsemblPlants"/>
        </authorList>
    </citation>
    <scope>IDENTIFICATION</scope>
</reference>
<evidence type="ECO:0000313" key="2">
    <source>
        <dbReference type="EnsemblPlants" id="TuG1812G0100001757.01.T01"/>
    </source>
</evidence>
<dbReference type="EnsemblPlants" id="TuG1812G0100001757.01.T01">
    <property type="protein sequence ID" value="TuG1812G0100001757.01.T01"/>
    <property type="gene ID" value="TuG1812G0100001757.01"/>
</dbReference>
<accession>A0A8R7JY65</accession>
<proteinExistence type="predicted"/>
<protein>
    <recommendedName>
        <fullName evidence="4">Replication factor A C-terminal domain-containing protein</fullName>
    </recommendedName>
</protein>
<dbReference type="Proteomes" id="UP000015106">
    <property type="component" value="Chromosome 1"/>
</dbReference>
<dbReference type="Gramene" id="TuG1812G0100001757.01.T01">
    <property type="protein sequence ID" value="TuG1812G0100001757.01.T01"/>
    <property type="gene ID" value="TuG1812G0100001757.01"/>
</dbReference>